<proteinExistence type="predicted"/>
<dbReference type="Pfam" id="PF00756">
    <property type="entry name" value="Esterase"/>
    <property type="match status" value="1"/>
</dbReference>
<dbReference type="EMBL" id="BHYM01000028">
    <property type="protein sequence ID" value="GCE39564.1"/>
    <property type="molecule type" value="Genomic_DNA"/>
</dbReference>
<dbReference type="InterPro" id="IPR000801">
    <property type="entry name" value="Esterase-like"/>
</dbReference>
<evidence type="ECO:0000256" key="1">
    <source>
        <dbReference type="SAM" id="SignalP"/>
    </source>
</evidence>
<sequence length="344" mass="36628">MFRRISHRQWWCGTAAASLVLGVIAAGGGVATADPVVDSGQALATAVAENGSKLDRIKVGKNGQLTLFVYSASMQRVVQVPVQRPADTSQPRPTLYILDGGTRRAKTDIVEFMSDKNVNVVSPIGGENAYWTDWKSPDPALGVNKWKTFMTEELPPIVDSALGTTGVNAIAGMSRVGTAALHLAIAAPGLFRGVAAYSGCAQTSDPLGQQFVKISMDEYGKGNPENMWGASNDPAWAENDPYVQAAAFRGVELFISSGNGLPGQYDTLDGPHVDGKVDVLARQVVGGGIIEAATNYCTHRFADRLGELGIPATVSLRDSGTHSWGYWQDDLHDSWPVLAKALEI</sequence>
<evidence type="ECO:0000313" key="2">
    <source>
        <dbReference type="EMBL" id="GCE39564.1"/>
    </source>
</evidence>
<dbReference type="GO" id="GO:0016747">
    <property type="term" value="F:acyltransferase activity, transferring groups other than amino-acyl groups"/>
    <property type="evidence" value="ECO:0007669"/>
    <property type="project" value="TreeGrafter"/>
</dbReference>
<dbReference type="AlphaFoldDB" id="A0A402C7G3"/>
<keyword evidence="3" id="KW-1185">Reference proteome</keyword>
<protein>
    <submittedName>
        <fullName evidence="2">Putative esterase</fullName>
    </submittedName>
</protein>
<dbReference type="InterPro" id="IPR050583">
    <property type="entry name" value="Mycobacterial_A85_antigen"/>
</dbReference>
<accession>A0A402C7G3</accession>
<evidence type="ECO:0000313" key="3">
    <source>
        <dbReference type="Proteomes" id="UP000287519"/>
    </source>
</evidence>
<reference evidence="2 3" key="1">
    <citation type="submission" date="2018-11" db="EMBL/GenBank/DDBJ databases">
        <title>Microbial catabolism of amino acid.</title>
        <authorList>
            <person name="Hibi M."/>
            <person name="Ogawa J."/>
        </authorList>
    </citation>
    <scope>NUCLEOTIDE SEQUENCE [LARGE SCALE GENOMIC DNA]</scope>
    <source>
        <strain evidence="2 3">C31-06</strain>
    </source>
</reference>
<feature type="chain" id="PRO_5019462107" evidence="1">
    <location>
        <begin position="34"/>
        <end position="344"/>
    </location>
</feature>
<dbReference type="SUPFAM" id="SSF53474">
    <property type="entry name" value="alpha/beta-Hydrolases"/>
    <property type="match status" value="1"/>
</dbReference>
<dbReference type="OrthoDB" id="4510758at2"/>
<gene>
    <name evidence="2" type="ORF">Rhow_003088</name>
</gene>
<dbReference type="RefSeq" id="WP_124391980.1">
    <property type="nucleotide sequence ID" value="NZ_BHYM01000028.1"/>
</dbReference>
<dbReference type="InterPro" id="IPR029058">
    <property type="entry name" value="AB_hydrolase_fold"/>
</dbReference>
<name>A0A402C7G3_RHOWR</name>
<comment type="caution">
    <text evidence="2">The sequence shown here is derived from an EMBL/GenBank/DDBJ whole genome shotgun (WGS) entry which is preliminary data.</text>
</comment>
<dbReference type="Gene3D" id="3.40.50.1820">
    <property type="entry name" value="alpha/beta hydrolase"/>
    <property type="match status" value="1"/>
</dbReference>
<feature type="signal peptide" evidence="1">
    <location>
        <begin position="1"/>
        <end position="33"/>
    </location>
</feature>
<organism evidence="2 3">
    <name type="scientific">Rhodococcus wratislaviensis</name>
    <name type="common">Tsukamurella wratislaviensis</name>
    <dbReference type="NCBI Taxonomy" id="44752"/>
    <lineage>
        <taxon>Bacteria</taxon>
        <taxon>Bacillati</taxon>
        <taxon>Actinomycetota</taxon>
        <taxon>Actinomycetes</taxon>
        <taxon>Mycobacteriales</taxon>
        <taxon>Nocardiaceae</taxon>
        <taxon>Rhodococcus</taxon>
    </lineage>
</organism>
<keyword evidence="1" id="KW-0732">Signal</keyword>
<dbReference type="Proteomes" id="UP000287519">
    <property type="component" value="Unassembled WGS sequence"/>
</dbReference>
<dbReference type="PANTHER" id="PTHR48098">
    <property type="entry name" value="ENTEROCHELIN ESTERASE-RELATED"/>
    <property type="match status" value="1"/>
</dbReference>
<dbReference type="PANTHER" id="PTHR48098:SF1">
    <property type="entry name" value="DIACYLGLYCEROL ACYLTRANSFERASE_MYCOLYLTRANSFERASE AG85A"/>
    <property type="match status" value="1"/>
</dbReference>